<keyword evidence="11" id="KW-1185">Reference proteome</keyword>
<dbReference type="eggNOG" id="COG1749">
    <property type="taxonomic scope" value="Bacteria"/>
</dbReference>
<dbReference type="PATRIC" id="fig|1121022.4.peg.4006"/>
<dbReference type="Pfam" id="PF07559">
    <property type="entry name" value="FlgE_D2"/>
    <property type="match status" value="1"/>
</dbReference>
<dbReference type="Proteomes" id="UP000017837">
    <property type="component" value="Unassembled WGS sequence"/>
</dbReference>
<dbReference type="OrthoDB" id="8372879at2"/>
<dbReference type="GO" id="GO:0071978">
    <property type="term" value="P:bacterial-type flagellum-dependent swarming motility"/>
    <property type="evidence" value="ECO:0007669"/>
    <property type="project" value="TreeGrafter"/>
</dbReference>
<comment type="similarity">
    <text evidence="2 5">Belongs to the flagella basal body rod proteins family.</text>
</comment>
<sequence length="485" mass="49662">MSINSAMQSGVTALAANSTALATISNNIANSNTTGYKRILTNFTDLVSGSASKSSFSSGGVVAVNRQTTTNQGELNNNTSGYSLGIDGQGFFVVSDSAEDLTSGSSLLFTRDGSFTTDTKGNLVNAGGFYLEGWPADSSGNINTSATDINMLAPINVAALSKAIEATTKVTFKANLNAETKVSDLVANYDATDPALAMSTYDAATGTGTKPDSTISSTISDSLGQQHNITISLIKKGISATAPTVGETEWAYEVSSKDIISGGTPDLHQISTGSLFFKQDGTLDIGDAANSVASPSTGGLMDPTLNVVGASGDTAATVRWADSVGAQALPSLTFGYDVNSVTNNASSLTQITGDSTTDSVKANGTEFGTLAKVEIGKDGIVKAIYNNGNSRTLAQVALATFLNANGLTPVTGNAYAVSTESGAFLLKMPGQTGSGTLEADTLEASTVDLAQEFTGLITTQRAYSAASKIVTTADEMLQELLAIKR</sequence>
<comment type="subcellular location">
    <subcellularLocation>
        <location evidence="1 5">Bacterial flagellum basal body</location>
    </subcellularLocation>
</comment>
<accession>V4NS41</accession>
<dbReference type="Pfam" id="PF22692">
    <property type="entry name" value="LlgE_F_G_D1"/>
    <property type="match status" value="1"/>
</dbReference>
<feature type="domain" description="Flagellar hook protein FlgE/F/G-like D1" evidence="9">
    <location>
        <begin position="86"/>
        <end position="149"/>
    </location>
</feature>
<dbReference type="InterPro" id="IPR020013">
    <property type="entry name" value="Flagellar_FlgE/F/G"/>
</dbReference>
<dbReference type="InterPro" id="IPR037058">
    <property type="entry name" value="Falgellar_hook_FlgE_sf"/>
</dbReference>
<dbReference type="AlphaFoldDB" id="V4NS41"/>
<evidence type="ECO:0000256" key="3">
    <source>
        <dbReference type="ARBA" id="ARBA00019015"/>
    </source>
</evidence>
<proteinExistence type="inferred from homology"/>
<dbReference type="NCBIfam" id="TIGR03506">
    <property type="entry name" value="FlgEFG_subfam"/>
    <property type="match status" value="1"/>
</dbReference>
<evidence type="ECO:0000313" key="10">
    <source>
        <dbReference type="EMBL" id="ESQ84617.1"/>
    </source>
</evidence>
<dbReference type="InterPro" id="IPR053967">
    <property type="entry name" value="LlgE_F_G-like_D1"/>
</dbReference>
<dbReference type="Gene3D" id="2.60.98.20">
    <property type="entry name" value="Flagellar hook protein FlgE"/>
    <property type="match status" value="1"/>
</dbReference>
<dbReference type="InterPro" id="IPR001444">
    <property type="entry name" value="Flag_bb_rod_N"/>
</dbReference>
<dbReference type="Pfam" id="PF00460">
    <property type="entry name" value="Flg_bb_rod"/>
    <property type="match status" value="1"/>
</dbReference>
<evidence type="ECO:0000256" key="1">
    <source>
        <dbReference type="ARBA" id="ARBA00004117"/>
    </source>
</evidence>
<gene>
    <name evidence="10" type="ORF">ABENE_19560</name>
</gene>
<evidence type="ECO:0000256" key="4">
    <source>
        <dbReference type="ARBA" id="ARBA00023143"/>
    </source>
</evidence>
<protein>
    <recommendedName>
        <fullName evidence="3 5">Flagellar hook protein FlgE</fullName>
    </recommendedName>
</protein>
<dbReference type="PANTHER" id="PTHR30435">
    <property type="entry name" value="FLAGELLAR PROTEIN"/>
    <property type="match status" value="1"/>
</dbReference>
<feature type="domain" description="Flagellar hook protein FlgE D2" evidence="8">
    <location>
        <begin position="190"/>
        <end position="364"/>
    </location>
</feature>
<reference evidence="10 11" key="1">
    <citation type="journal article" date="2014" name="Nature">
        <title>Sequential evolution of bacterial morphology by co-option of a developmental regulator.</title>
        <authorList>
            <person name="Jiang C."/>
            <person name="Brown P.J."/>
            <person name="Ducret A."/>
            <person name="Brun Y.V."/>
        </authorList>
    </citation>
    <scope>NUCLEOTIDE SEQUENCE [LARGE SCALE GENOMIC DNA]</scope>
    <source>
        <strain evidence="10 11">DSM 16100</strain>
    </source>
</reference>
<dbReference type="GO" id="GO:0005829">
    <property type="term" value="C:cytosol"/>
    <property type="evidence" value="ECO:0007669"/>
    <property type="project" value="TreeGrafter"/>
</dbReference>
<dbReference type="EMBL" id="AWGB01000063">
    <property type="protein sequence ID" value="ESQ84617.1"/>
    <property type="molecule type" value="Genomic_DNA"/>
</dbReference>
<dbReference type="Pfam" id="PF06429">
    <property type="entry name" value="Flg_bbr_C"/>
    <property type="match status" value="1"/>
</dbReference>
<name>V4NS41_9CAUL</name>
<dbReference type="SUPFAM" id="SSF117143">
    <property type="entry name" value="Flagellar hook protein flgE"/>
    <property type="match status" value="1"/>
</dbReference>
<dbReference type="InterPro" id="IPR037925">
    <property type="entry name" value="FlgE/F/G-like"/>
</dbReference>
<evidence type="ECO:0000259" key="9">
    <source>
        <dbReference type="Pfam" id="PF22692"/>
    </source>
</evidence>
<feature type="domain" description="Flagellar basal body rod protein N-terminal" evidence="6">
    <location>
        <begin position="7"/>
        <end position="37"/>
    </location>
</feature>
<comment type="caution">
    <text evidence="10">The sequence shown here is derived from an EMBL/GenBank/DDBJ whole genome shotgun (WGS) entry which is preliminary data.</text>
</comment>
<dbReference type="InterPro" id="IPR010930">
    <property type="entry name" value="Flg_bb/hook_C_dom"/>
</dbReference>
<dbReference type="PANTHER" id="PTHR30435:SF1">
    <property type="entry name" value="FLAGELLAR HOOK PROTEIN FLGE"/>
    <property type="match status" value="1"/>
</dbReference>
<evidence type="ECO:0000256" key="2">
    <source>
        <dbReference type="ARBA" id="ARBA00009677"/>
    </source>
</evidence>
<dbReference type="GO" id="GO:0009425">
    <property type="term" value="C:bacterial-type flagellum basal body"/>
    <property type="evidence" value="ECO:0007669"/>
    <property type="project" value="UniProtKB-SubCell"/>
</dbReference>
<comment type="function">
    <text evidence="5">A flexible structure which links the flagellar filament to the drive apparatus in the basal body.</text>
</comment>
<feature type="domain" description="Flagellar basal-body/hook protein C-terminal" evidence="7">
    <location>
        <begin position="441"/>
        <end position="482"/>
    </location>
</feature>
<dbReference type="InterPro" id="IPR011491">
    <property type="entry name" value="FlgE_D2"/>
</dbReference>
<evidence type="ECO:0000256" key="5">
    <source>
        <dbReference type="RuleBase" id="RU362116"/>
    </source>
</evidence>
<keyword evidence="4 5" id="KW-0975">Bacterial flagellum</keyword>
<dbReference type="GO" id="GO:0009424">
    <property type="term" value="C:bacterial-type flagellum hook"/>
    <property type="evidence" value="ECO:0007669"/>
    <property type="project" value="TreeGrafter"/>
</dbReference>
<dbReference type="RefSeq" id="WP_018080369.1">
    <property type="nucleotide sequence ID" value="NZ_AQWM01000002.1"/>
</dbReference>
<dbReference type="STRING" id="1121022.GCA_000376105_00699"/>
<evidence type="ECO:0000259" key="8">
    <source>
        <dbReference type="Pfam" id="PF07559"/>
    </source>
</evidence>
<dbReference type="InterPro" id="IPR019776">
    <property type="entry name" value="Flagellar_basal_body_rod_CS"/>
</dbReference>
<evidence type="ECO:0000259" key="7">
    <source>
        <dbReference type="Pfam" id="PF06429"/>
    </source>
</evidence>
<dbReference type="PROSITE" id="PS00588">
    <property type="entry name" value="FLAGELLA_BB_ROD"/>
    <property type="match status" value="1"/>
</dbReference>
<evidence type="ECO:0000259" key="6">
    <source>
        <dbReference type="Pfam" id="PF00460"/>
    </source>
</evidence>
<organism evidence="10 11">
    <name type="scientific">Asticcacaulis benevestitus DSM 16100 = ATCC BAA-896</name>
    <dbReference type="NCBI Taxonomy" id="1121022"/>
    <lineage>
        <taxon>Bacteria</taxon>
        <taxon>Pseudomonadati</taxon>
        <taxon>Pseudomonadota</taxon>
        <taxon>Alphaproteobacteria</taxon>
        <taxon>Caulobacterales</taxon>
        <taxon>Caulobacteraceae</taxon>
        <taxon>Asticcacaulis</taxon>
    </lineage>
</organism>
<evidence type="ECO:0000313" key="11">
    <source>
        <dbReference type="Proteomes" id="UP000017837"/>
    </source>
</evidence>